<comment type="caution">
    <text evidence="2">The sequence shown here is derived from an EMBL/GenBank/DDBJ whole genome shotgun (WGS) entry which is preliminary data.</text>
</comment>
<gene>
    <name evidence="2" type="ORF">KE626_21810</name>
</gene>
<dbReference type="SUPFAM" id="SSF52833">
    <property type="entry name" value="Thioredoxin-like"/>
    <property type="match status" value="1"/>
</dbReference>
<feature type="domain" description="Thioredoxin" evidence="1">
    <location>
        <begin position="165"/>
        <end position="306"/>
    </location>
</feature>
<dbReference type="Proteomes" id="UP000676386">
    <property type="component" value="Unassembled WGS sequence"/>
</dbReference>
<reference evidence="2 3" key="1">
    <citation type="submission" date="2021-04" db="EMBL/GenBank/DDBJ databases">
        <title>Chitinophaga sp. nov., isolated from the rhizosphere soil.</title>
        <authorList>
            <person name="He S."/>
        </authorList>
    </citation>
    <scope>NUCLEOTIDE SEQUENCE [LARGE SCALE GENOMIC DNA]</scope>
    <source>
        <strain evidence="2 3">2R12</strain>
    </source>
</reference>
<dbReference type="InterPro" id="IPR013766">
    <property type="entry name" value="Thioredoxin_domain"/>
</dbReference>
<organism evidence="2 3">
    <name type="scientific">Chitinophaga hostae</name>
    <dbReference type="NCBI Taxonomy" id="2831022"/>
    <lineage>
        <taxon>Bacteria</taxon>
        <taxon>Pseudomonadati</taxon>
        <taxon>Bacteroidota</taxon>
        <taxon>Chitinophagia</taxon>
        <taxon>Chitinophagales</taxon>
        <taxon>Chitinophagaceae</taxon>
        <taxon>Chitinophaga</taxon>
    </lineage>
</organism>
<dbReference type="InterPro" id="IPR036249">
    <property type="entry name" value="Thioredoxin-like_sf"/>
</dbReference>
<evidence type="ECO:0000313" key="3">
    <source>
        <dbReference type="Proteomes" id="UP000676386"/>
    </source>
</evidence>
<dbReference type="PROSITE" id="PS51352">
    <property type="entry name" value="THIOREDOXIN_2"/>
    <property type="match status" value="1"/>
</dbReference>
<evidence type="ECO:0000313" key="2">
    <source>
        <dbReference type="EMBL" id="MBS0029976.1"/>
    </source>
</evidence>
<name>A0ABS5J4K3_9BACT</name>
<proteinExistence type="predicted"/>
<protein>
    <submittedName>
        <fullName evidence="2">Thioredoxin family protein</fullName>
    </submittedName>
</protein>
<dbReference type="Gene3D" id="3.40.30.10">
    <property type="entry name" value="Glutaredoxin"/>
    <property type="match status" value="1"/>
</dbReference>
<keyword evidence="3" id="KW-1185">Reference proteome</keyword>
<dbReference type="RefSeq" id="WP_211975109.1">
    <property type="nucleotide sequence ID" value="NZ_JAGTXB010000011.1"/>
</dbReference>
<accession>A0ABS5J4K3</accession>
<dbReference type="EMBL" id="JAGTXB010000011">
    <property type="protein sequence ID" value="MBS0029976.1"/>
    <property type="molecule type" value="Genomic_DNA"/>
</dbReference>
<sequence length="310" mass="34995">MNRLLFLFLAISIWGSITFAPSYASFISIQRISDPVQDTLPENGAWDTTLVFPSVKALLQADARKQKQLRDWYGKHKEEKDAQFLYDSLQYSSTDNFAVLMYKHLLRGEKNAASIGAFAFAARISPYPGKARMEHLLSLYPPALRKNPNGQKIAGILRGISANEGKNIRRLLEATVIRSESGSTQKLAALIRESRVKVLVFGGSWCKPCRFNDIEIHHAAENWVSSGIQIYHFSLDRDPDKWKANKSLQSLGAVSWLVEGNFNSPLAKQLNFTGVPQYIVVDKNGDVLIDVYNARQLIERIEQIRKARDI</sequence>
<evidence type="ECO:0000259" key="1">
    <source>
        <dbReference type="PROSITE" id="PS51352"/>
    </source>
</evidence>